<evidence type="ECO:0000256" key="1">
    <source>
        <dbReference type="SAM" id="Coils"/>
    </source>
</evidence>
<protein>
    <submittedName>
        <fullName evidence="2">Uncharacterized protein</fullName>
    </submittedName>
</protein>
<evidence type="ECO:0000313" key="2">
    <source>
        <dbReference type="EMBL" id="KAK5627254.1"/>
    </source>
</evidence>
<sequence length="150" mass="17031">MVEALQVLLLHQGLLEPIPIQYNSYVLHLIEGYAKSQDRIRSVEAAHQETKQSLEQNVEQLRHAANYWLERESQYRAEVKRLEVLLSKCSKDGLEAVTLARTNSVVDRNVAESAEFLSQLEAISKPHSNGTLDIARPAFLPHPFLEDQSN</sequence>
<proteinExistence type="predicted"/>
<comment type="caution">
    <text evidence="2">The sequence shown here is derived from an EMBL/GenBank/DDBJ whole genome shotgun (WGS) entry which is preliminary data.</text>
</comment>
<gene>
    <name evidence="2" type="ORF">RRF57_002969</name>
</gene>
<dbReference type="EMBL" id="JAWHQM010000005">
    <property type="protein sequence ID" value="KAK5627254.1"/>
    <property type="molecule type" value="Genomic_DNA"/>
</dbReference>
<name>A0AAN7UJT0_9PEZI</name>
<reference evidence="2 3" key="1">
    <citation type="submission" date="2023-10" db="EMBL/GenBank/DDBJ databases">
        <title>Draft genome sequence of Xylaria bambusicola isolate GMP-LS, the root and basal stem rot pathogen of sugarcane in Indonesia.</title>
        <authorList>
            <person name="Selvaraj P."/>
            <person name="Muralishankar V."/>
            <person name="Muruganantham S."/>
            <person name="Sp S."/>
            <person name="Haryani S."/>
            <person name="Lau K.J.X."/>
            <person name="Naqvi N.I."/>
        </authorList>
    </citation>
    <scope>NUCLEOTIDE SEQUENCE [LARGE SCALE GENOMIC DNA]</scope>
    <source>
        <strain evidence="2">GMP-LS</strain>
    </source>
</reference>
<dbReference type="AlphaFoldDB" id="A0AAN7UJT0"/>
<keyword evidence="1" id="KW-0175">Coiled coil</keyword>
<evidence type="ECO:0000313" key="3">
    <source>
        <dbReference type="Proteomes" id="UP001305414"/>
    </source>
</evidence>
<dbReference type="Proteomes" id="UP001305414">
    <property type="component" value="Unassembled WGS sequence"/>
</dbReference>
<organism evidence="2 3">
    <name type="scientific">Xylaria bambusicola</name>
    <dbReference type="NCBI Taxonomy" id="326684"/>
    <lineage>
        <taxon>Eukaryota</taxon>
        <taxon>Fungi</taxon>
        <taxon>Dikarya</taxon>
        <taxon>Ascomycota</taxon>
        <taxon>Pezizomycotina</taxon>
        <taxon>Sordariomycetes</taxon>
        <taxon>Xylariomycetidae</taxon>
        <taxon>Xylariales</taxon>
        <taxon>Xylariaceae</taxon>
        <taxon>Xylaria</taxon>
    </lineage>
</organism>
<keyword evidence="3" id="KW-1185">Reference proteome</keyword>
<feature type="coiled-coil region" evidence="1">
    <location>
        <begin position="44"/>
        <end position="71"/>
    </location>
</feature>
<accession>A0AAN7UJT0</accession>